<organism evidence="1 2">
    <name type="scientific">Allocatelliglobosispora scoriae</name>
    <dbReference type="NCBI Taxonomy" id="643052"/>
    <lineage>
        <taxon>Bacteria</taxon>
        <taxon>Bacillati</taxon>
        <taxon>Actinomycetota</taxon>
        <taxon>Actinomycetes</taxon>
        <taxon>Micromonosporales</taxon>
        <taxon>Micromonosporaceae</taxon>
        <taxon>Allocatelliglobosispora</taxon>
    </lineage>
</organism>
<dbReference type="RefSeq" id="WP_184831236.1">
    <property type="nucleotide sequence ID" value="NZ_JACHMN010000001.1"/>
</dbReference>
<evidence type="ECO:0000313" key="1">
    <source>
        <dbReference type="EMBL" id="MBB5866997.1"/>
    </source>
</evidence>
<comment type="caution">
    <text evidence="1">The sequence shown here is derived from an EMBL/GenBank/DDBJ whole genome shotgun (WGS) entry which is preliminary data.</text>
</comment>
<name>A0A841BD14_9ACTN</name>
<accession>A0A841BD14</accession>
<sequence length="160" mass="16992">MRIEPVQTVTVTRAVAAAPDTVAARIAKGPVPREPRPLLLRLGIPLPATVSGISLTPGARWTFCYHGDAHGDGGQITAEVAESAPGRVAFRVVGDTTITARWLALQHADLTWHPGTGGGTEVTMSMTFRRGLDPVWYFGPVENAFVTAAAEHLLDTLDVS</sequence>
<evidence type="ECO:0008006" key="3">
    <source>
        <dbReference type="Google" id="ProtNLM"/>
    </source>
</evidence>
<evidence type="ECO:0000313" key="2">
    <source>
        <dbReference type="Proteomes" id="UP000587527"/>
    </source>
</evidence>
<protein>
    <recommendedName>
        <fullName evidence="3">SRPBCC family protein</fullName>
    </recommendedName>
</protein>
<gene>
    <name evidence="1" type="ORF">F4553_000376</name>
</gene>
<reference evidence="1 2" key="1">
    <citation type="submission" date="2020-08" db="EMBL/GenBank/DDBJ databases">
        <title>Sequencing the genomes of 1000 actinobacteria strains.</title>
        <authorList>
            <person name="Klenk H.-P."/>
        </authorList>
    </citation>
    <scope>NUCLEOTIDE SEQUENCE [LARGE SCALE GENOMIC DNA]</scope>
    <source>
        <strain evidence="1 2">DSM 45362</strain>
    </source>
</reference>
<dbReference type="SUPFAM" id="SSF55961">
    <property type="entry name" value="Bet v1-like"/>
    <property type="match status" value="1"/>
</dbReference>
<keyword evidence="2" id="KW-1185">Reference proteome</keyword>
<dbReference type="Proteomes" id="UP000587527">
    <property type="component" value="Unassembled WGS sequence"/>
</dbReference>
<proteinExistence type="predicted"/>
<dbReference type="EMBL" id="JACHMN010000001">
    <property type="protein sequence ID" value="MBB5866997.1"/>
    <property type="molecule type" value="Genomic_DNA"/>
</dbReference>
<dbReference type="AlphaFoldDB" id="A0A841BD14"/>